<gene>
    <name evidence="5" type="ORF">F4X82_01825</name>
</gene>
<dbReference type="GO" id="GO:0008170">
    <property type="term" value="F:N-methyltransferase activity"/>
    <property type="evidence" value="ECO:0007669"/>
    <property type="project" value="InterPro"/>
</dbReference>
<evidence type="ECO:0000259" key="4">
    <source>
        <dbReference type="Pfam" id="PF01555"/>
    </source>
</evidence>
<evidence type="ECO:0000256" key="2">
    <source>
        <dbReference type="ARBA" id="ARBA00022679"/>
    </source>
</evidence>
<dbReference type="InterPro" id="IPR002941">
    <property type="entry name" value="DNA_methylase_N4/N6"/>
</dbReference>
<dbReference type="InterPro" id="IPR029063">
    <property type="entry name" value="SAM-dependent_MTases_sf"/>
</dbReference>
<comment type="similarity">
    <text evidence="3">Belongs to the N(4)/N(6)-methyltransferase family.</text>
</comment>
<evidence type="ECO:0000313" key="6">
    <source>
        <dbReference type="Proteomes" id="UP000449092"/>
    </source>
</evidence>
<dbReference type="GO" id="GO:0032259">
    <property type="term" value="P:methylation"/>
    <property type="evidence" value="ECO:0007669"/>
    <property type="project" value="UniProtKB-KW"/>
</dbReference>
<dbReference type="Gene3D" id="3.40.50.150">
    <property type="entry name" value="Vaccinia Virus protein VP39"/>
    <property type="match status" value="1"/>
</dbReference>
<dbReference type="EMBL" id="VXOY01000014">
    <property type="protein sequence ID" value="MYE38241.1"/>
    <property type="molecule type" value="Genomic_DNA"/>
</dbReference>
<accession>A0A845DE50</accession>
<dbReference type="Proteomes" id="UP000449092">
    <property type="component" value="Unassembled WGS sequence"/>
</dbReference>
<dbReference type="SUPFAM" id="SSF53335">
    <property type="entry name" value="S-adenosyl-L-methionine-dependent methyltransferases"/>
    <property type="match status" value="1"/>
</dbReference>
<dbReference type="GO" id="GO:0003677">
    <property type="term" value="F:DNA binding"/>
    <property type="evidence" value="ECO:0007669"/>
    <property type="project" value="InterPro"/>
</dbReference>
<reference evidence="5 6" key="1">
    <citation type="submission" date="2019-09" db="EMBL/GenBank/DDBJ databases">
        <title>Characterisation of the sponge microbiome using genome-centric metagenomics.</title>
        <authorList>
            <person name="Engelberts J.P."/>
            <person name="Robbins S.J."/>
            <person name="De Goeij J.M."/>
            <person name="Aranda M."/>
            <person name="Bell S.C."/>
            <person name="Webster N.S."/>
        </authorList>
    </citation>
    <scope>NUCLEOTIDE SEQUENCE [LARGE SCALE GENOMIC DNA]</scope>
    <source>
        <strain evidence="5">SB0662_bin_43</strain>
    </source>
</reference>
<proteinExistence type="inferred from homology"/>
<feature type="domain" description="DNA methylase N-4/N-6" evidence="4">
    <location>
        <begin position="25"/>
        <end position="228"/>
    </location>
</feature>
<dbReference type="Pfam" id="PF01555">
    <property type="entry name" value="N6_N4_Mtase"/>
    <property type="match status" value="1"/>
</dbReference>
<dbReference type="AlphaFoldDB" id="A0A845DE50"/>
<evidence type="ECO:0000256" key="1">
    <source>
        <dbReference type="ARBA" id="ARBA00022603"/>
    </source>
</evidence>
<protein>
    <recommendedName>
        <fullName evidence="3">Methyltransferase</fullName>
        <ecNumber evidence="3">2.1.1.-</ecNumber>
    </recommendedName>
</protein>
<evidence type="ECO:0000313" key="5">
    <source>
        <dbReference type="EMBL" id="MYE38241.1"/>
    </source>
</evidence>
<name>A0A845DE50_9BACT</name>
<evidence type="ECO:0000256" key="3">
    <source>
        <dbReference type="RuleBase" id="RU362026"/>
    </source>
</evidence>
<dbReference type="PRINTS" id="PR00508">
    <property type="entry name" value="S21N4MTFRASE"/>
</dbReference>
<sequence length="239" mass="27843">MGIKINEITEGDCLEVLRDVPDCFVDIICTSPPYGGISHKKLNKKTGKIEHYDPYKDDYPEKEYQMNQRDVLRECYRVLKEDGVMFYNHKNKIKDGVSITPYEWLRHSYFFVKQELIYVCGTALTDPIRFYPTTERIYVLAKNRKTVLNNVEKRTDVLKPKRKDKYESHFHPRSFPEGLVSMLLRAVPNTNSQTIVLDPYSGGGTTAMVAKKLGMKYIGIELDKEYAAKSRERLSMYLF</sequence>
<keyword evidence="1 5" id="KW-0489">Methyltransferase</keyword>
<comment type="caution">
    <text evidence="5">The sequence shown here is derived from an EMBL/GenBank/DDBJ whole genome shotgun (WGS) entry which is preliminary data.</text>
</comment>
<dbReference type="EC" id="2.1.1.-" evidence="3"/>
<dbReference type="InterPro" id="IPR001091">
    <property type="entry name" value="RM_Methyltransferase"/>
</dbReference>
<organism evidence="5 6">
    <name type="scientific">Candidatus Spechtbacteria bacterium SB0662_bin_43</name>
    <dbReference type="NCBI Taxonomy" id="2604897"/>
    <lineage>
        <taxon>Bacteria</taxon>
        <taxon>Candidatus Spechtiibacteriota</taxon>
    </lineage>
</organism>
<keyword evidence="2 5" id="KW-0808">Transferase</keyword>